<name>A0A814R5Q7_9BILA</name>
<evidence type="ECO:0000313" key="3">
    <source>
        <dbReference type="EMBL" id="CAF1469238.1"/>
    </source>
</evidence>
<keyword evidence="4" id="KW-1185">Reference proteome</keyword>
<evidence type="ECO:0000313" key="1">
    <source>
        <dbReference type="EMBL" id="CAF1127472.1"/>
    </source>
</evidence>
<dbReference type="Proteomes" id="UP000663832">
    <property type="component" value="Unassembled WGS sequence"/>
</dbReference>
<proteinExistence type="predicted"/>
<dbReference type="Proteomes" id="UP000663877">
    <property type="component" value="Unassembled WGS sequence"/>
</dbReference>
<gene>
    <name evidence="1" type="ORF">BJG266_LOCUS22806</name>
    <name evidence="2" type="ORF">QVE165_LOCUS41427</name>
    <name evidence="3" type="ORF">QVE165_LOCUS41464</name>
</gene>
<dbReference type="EMBL" id="CAJNOM010000494">
    <property type="protein sequence ID" value="CAF1468705.1"/>
    <property type="molecule type" value="Genomic_DNA"/>
</dbReference>
<evidence type="ECO:0000313" key="5">
    <source>
        <dbReference type="Proteomes" id="UP000663877"/>
    </source>
</evidence>
<dbReference type="EMBL" id="CAJNOI010000146">
    <property type="protein sequence ID" value="CAF1127472.1"/>
    <property type="molecule type" value="Genomic_DNA"/>
</dbReference>
<comment type="caution">
    <text evidence="1">The sequence shown here is derived from an EMBL/GenBank/DDBJ whole genome shotgun (WGS) entry which is preliminary data.</text>
</comment>
<sequence>MNVSLYAELFENKYILKNSSQVCSCQNNDSCPSPGNLYLYKNSETFGIYDLNRIKANETLSGIIIDCLPYQMALSSSLE</sequence>
<dbReference type="AlphaFoldDB" id="A0A814R5Q7"/>
<dbReference type="EMBL" id="CAJNOM010000495">
    <property type="protein sequence ID" value="CAF1469238.1"/>
    <property type="molecule type" value="Genomic_DNA"/>
</dbReference>
<protein>
    <submittedName>
        <fullName evidence="1">Uncharacterized protein</fullName>
    </submittedName>
</protein>
<organism evidence="1 5">
    <name type="scientific">Adineta steineri</name>
    <dbReference type="NCBI Taxonomy" id="433720"/>
    <lineage>
        <taxon>Eukaryota</taxon>
        <taxon>Metazoa</taxon>
        <taxon>Spiralia</taxon>
        <taxon>Gnathifera</taxon>
        <taxon>Rotifera</taxon>
        <taxon>Eurotatoria</taxon>
        <taxon>Bdelloidea</taxon>
        <taxon>Adinetida</taxon>
        <taxon>Adinetidae</taxon>
        <taxon>Adineta</taxon>
    </lineage>
</organism>
<dbReference type="OrthoDB" id="10161381at2759"/>
<reference evidence="1" key="1">
    <citation type="submission" date="2021-02" db="EMBL/GenBank/DDBJ databases">
        <authorList>
            <person name="Nowell W R."/>
        </authorList>
    </citation>
    <scope>NUCLEOTIDE SEQUENCE</scope>
</reference>
<evidence type="ECO:0000313" key="2">
    <source>
        <dbReference type="EMBL" id="CAF1468705.1"/>
    </source>
</evidence>
<accession>A0A814R5Q7</accession>
<evidence type="ECO:0000313" key="4">
    <source>
        <dbReference type="Proteomes" id="UP000663832"/>
    </source>
</evidence>